<evidence type="ECO:0000256" key="3">
    <source>
        <dbReference type="SAM" id="MobiDB-lite"/>
    </source>
</evidence>
<dbReference type="Proteomes" id="UP000822476">
    <property type="component" value="Unassembled WGS sequence"/>
</dbReference>
<dbReference type="EMBL" id="JTDE01007925">
    <property type="protein sequence ID" value="KAF7236161.1"/>
    <property type="molecule type" value="Genomic_DNA"/>
</dbReference>
<sequence length="369" mass="43370">MEWALSWFEKISIELSSARKRKADFKKSSGIRRKNIRHTPSTTMSSVKSRLNKNKKNSKSPIFIMNGNWAPSPRVLHDNMMKAYVVKSREINDFFRLLCTFHHLIIGFSGEDTLLKKFLEYDSCYKCADNFNLACVFAYFKRCNFELEEYNRLNFFCCLYLVHDMEEDDEDYKYEIFPWALGSFWMKKISSFLRLKETIWARMNYRAVVSYACCKELMSIVPDHPIWTRERPHYHGKVTRAYAKEKDSNVPRGPDQSPPYCMACQLASKNRVGTYSSTALQHTASRQITRERSSNDSAFESYFEDGILDLLFHCHINLQTLKTSLSPGLIHAFYRVLAKKLGFLRKHIIQPRSIHEMMDHICCQKNNQE</sequence>
<accession>A0A8S9YEN3</accession>
<dbReference type="OrthoDB" id="9442170at2759"/>
<comment type="similarity">
    <text evidence="1">Belongs to the Speedy/Ringo family.</text>
</comment>
<dbReference type="AlphaFoldDB" id="A0A8S9YEN3"/>
<keyword evidence="2" id="KW-0131">Cell cycle</keyword>
<evidence type="ECO:0000313" key="4">
    <source>
        <dbReference type="EMBL" id="KAF7236161.1"/>
    </source>
</evidence>
<name>A0A8S9YEN3_9TREM</name>
<dbReference type="Pfam" id="PF11357">
    <property type="entry name" value="Spy1"/>
    <property type="match status" value="1"/>
</dbReference>
<organism evidence="4 5">
    <name type="scientific">Paragonimus skrjabini miyazakii</name>
    <dbReference type="NCBI Taxonomy" id="59628"/>
    <lineage>
        <taxon>Eukaryota</taxon>
        <taxon>Metazoa</taxon>
        <taxon>Spiralia</taxon>
        <taxon>Lophotrochozoa</taxon>
        <taxon>Platyhelminthes</taxon>
        <taxon>Trematoda</taxon>
        <taxon>Digenea</taxon>
        <taxon>Plagiorchiida</taxon>
        <taxon>Troglotremata</taxon>
        <taxon>Troglotrematidae</taxon>
        <taxon>Paragonimus</taxon>
    </lineage>
</organism>
<dbReference type="InterPro" id="IPR020984">
    <property type="entry name" value="Speedy"/>
</dbReference>
<proteinExistence type="inferred from homology"/>
<protein>
    <recommendedName>
        <fullName evidence="6">Speedy protein A</fullName>
    </recommendedName>
</protein>
<dbReference type="PANTHER" id="PTHR31545:SF5">
    <property type="entry name" value="SPEEDY PROTEIN A"/>
    <property type="match status" value="1"/>
</dbReference>
<gene>
    <name evidence="4" type="ORF">EG68_11919</name>
</gene>
<dbReference type="GO" id="GO:0019901">
    <property type="term" value="F:protein kinase binding"/>
    <property type="evidence" value="ECO:0007669"/>
    <property type="project" value="InterPro"/>
</dbReference>
<comment type="caution">
    <text evidence="4">The sequence shown here is derived from an EMBL/GenBank/DDBJ whole genome shotgun (WGS) entry which is preliminary data.</text>
</comment>
<feature type="region of interest" description="Disordered" evidence="3">
    <location>
        <begin position="36"/>
        <end position="58"/>
    </location>
</feature>
<evidence type="ECO:0000313" key="5">
    <source>
        <dbReference type="Proteomes" id="UP000822476"/>
    </source>
</evidence>
<evidence type="ECO:0000256" key="1">
    <source>
        <dbReference type="ARBA" id="ARBA00010932"/>
    </source>
</evidence>
<keyword evidence="5" id="KW-1185">Reference proteome</keyword>
<dbReference type="InterPro" id="IPR052316">
    <property type="entry name" value="Speedy-Ringo_regulator"/>
</dbReference>
<evidence type="ECO:0008006" key="6">
    <source>
        <dbReference type="Google" id="ProtNLM"/>
    </source>
</evidence>
<dbReference type="PANTHER" id="PTHR31545">
    <property type="entry name" value="SEEDY PROTEIN A/C FAMILY MEMBER"/>
    <property type="match status" value="1"/>
</dbReference>
<reference evidence="4" key="1">
    <citation type="submission" date="2019-07" db="EMBL/GenBank/DDBJ databases">
        <title>Annotation for the trematode Paragonimus miyazaki's.</title>
        <authorList>
            <person name="Choi Y.-J."/>
        </authorList>
    </citation>
    <scope>NUCLEOTIDE SEQUENCE</scope>
    <source>
        <strain evidence="4">Japan</strain>
    </source>
</reference>
<evidence type="ECO:0000256" key="2">
    <source>
        <dbReference type="ARBA" id="ARBA00023306"/>
    </source>
</evidence>